<sequence length="180" mass="20494">MTTRRRWSNCPLTEADLCIGIDSLLSHIYDHVETAIQYCTERVLKLPKGRSDINVATTSPNGVGLLVLSRLEPYLMNSKIMKALTAYGKEIHERLVIIHCLVGYKLWSANQVMMDLVSGLYQKNVLQMTDQFVFGVFQDDARYFVIVAAAWRDGNIRVYKIAEHSLRVSIVRPFWLGSGQ</sequence>
<comment type="caution">
    <text evidence="1">The sequence shown here is derived from an EMBL/GenBank/DDBJ whole genome shotgun (WGS) entry which is preliminary data.</text>
</comment>
<organism evidence="1 2">
    <name type="scientific">Rhizoctonia solani</name>
    <dbReference type="NCBI Taxonomy" id="456999"/>
    <lineage>
        <taxon>Eukaryota</taxon>
        <taxon>Fungi</taxon>
        <taxon>Dikarya</taxon>
        <taxon>Basidiomycota</taxon>
        <taxon>Agaricomycotina</taxon>
        <taxon>Agaricomycetes</taxon>
        <taxon>Cantharellales</taxon>
        <taxon>Ceratobasidiaceae</taxon>
        <taxon>Rhizoctonia</taxon>
    </lineage>
</organism>
<dbReference type="EMBL" id="CAJMXA010004007">
    <property type="protein sequence ID" value="CAE6531138.1"/>
    <property type="molecule type" value="Genomic_DNA"/>
</dbReference>
<accession>A0A8H3DL13</accession>
<evidence type="ECO:0000313" key="2">
    <source>
        <dbReference type="Proteomes" id="UP000663853"/>
    </source>
</evidence>
<dbReference type="Proteomes" id="UP000663853">
    <property type="component" value="Unassembled WGS sequence"/>
</dbReference>
<proteinExistence type="predicted"/>
<protein>
    <submittedName>
        <fullName evidence="1">Uncharacterized protein</fullName>
    </submittedName>
</protein>
<reference evidence="1" key="1">
    <citation type="submission" date="2021-01" db="EMBL/GenBank/DDBJ databases">
        <authorList>
            <person name="Kaushik A."/>
        </authorList>
    </citation>
    <scope>NUCLEOTIDE SEQUENCE</scope>
    <source>
        <strain evidence="1">AG6-10EEA</strain>
    </source>
</reference>
<name>A0A8H3DL13_9AGAM</name>
<evidence type="ECO:0000313" key="1">
    <source>
        <dbReference type="EMBL" id="CAE6531138.1"/>
    </source>
</evidence>
<dbReference type="AlphaFoldDB" id="A0A8H3DL13"/>
<gene>
    <name evidence="1" type="ORF">RDB_LOCUS168022</name>
</gene>